<evidence type="ECO:0000313" key="2">
    <source>
        <dbReference type="EMBL" id="MFC5465283.1"/>
    </source>
</evidence>
<protein>
    <submittedName>
        <fullName evidence="2">Nuclease-related domain-containing protein</fullName>
    </submittedName>
</protein>
<dbReference type="Pfam" id="PF08378">
    <property type="entry name" value="NERD"/>
    <property type="match status" value="1"/>
</dbReference>
<proteinExistence type="predicted"/>
<gene>
    <name evidence="2" type="ORF">ACFPM4_11035</name>
</gene>
<comment type="caution">
    <text evidence="2">The sequence shown here is derived from an EMBL/GenBank/DDBJ whole genome shotgun (WGS) entry which is preliminary data.</text>
</comment>
<organism evidence="2 3">
    <name type="scientific">Lederbergia graminis</name>
    <dbReference type="NCBI Taxonomy" id="735518"/>
    <lineage>
        <taxon>Bacteria</taxon>
        <taxon>Bacillati</taxon>
        <taxon>Bacillota</taxon>
        <taxon>Bacilli</taxon>
        <taxon>Bacillales</taxon>
        <taxon>Bacillaceae</taxon>
        <taxon>Lederbergia</taxon>
    </lineage>
</organism>
<accession>A0ABW0LH76</accession>
<evidence type="ECO:0000259" key="1">
    <source>
        <dbReference type="PROSITE" id="PS50965"/>
    </source>
</evidence>
<sequence>MAGEERVERVFQNHSFPFQHCILHDLSLHSATTFQIDSLFLTQFYAILFEVKNISGKLTFRENPRQLIRERDDGQVDAFDCPAAQVERNSELLVLDLWLQSKGINIPVIGVVVLAYPKQIVLVPPKSTPILFPNLIPSYIRKIPQNRPILNEKDLDWLCNTMINSHQIYIPNPLSQTYKIQKHDIRSGVICDKCRHVGMQRISKKGWHCSHCNHISKNAHINAVRDWFLLFGGKMTNKDCREFLHINIDTATRILRSMDLINEGIFKGRTYAMDFSKII</sequence>
<reference evidence="3" key="1">
    <citation type="journal article" date="2019" name="Int. J. Syst. Evol. Microbiol.">
        <title>The Global Catalogue of Microorganisms (GCM) 10K type strain sequencing project: providing services to taxonomists for standard genome sequencing and annotation.</title>
        <authorList>
            <consortium name="The Broad Institute Genomics Platform"/>
            <consortium name="The Broad Institute Genome Sequencing Center for Infectious Disease"/>
            <person name="Wu L."/>
            <person name="Ma J."/>
        </authorList>
    </citation>
    <scope>NUCLEOTIDE SEQUENCE [LARGE SCALE GENOMIC DNA]</scope>
    <source>
        <strain evidence="3">CGMCC 1.12237</strain>
    </source>
</reference>
<dbReference type="RefSeq" id="WP_382352071.1">
    <property type="nucleotide sequence ID" value="NZ_JBHSMC010000014.1"/>
</dbReference>
<name>A0ABW0LH76_9BACI</name>
<evidence type="ECO:0000313" key="3">
    <source>
        <dbReference type="Proteomes" id="UP001596147"/>
    </source>
</evidence>
<dbReference type="PROSITE" id="PS50965">
    <property type="entry name" value="NERD"/>
    <property type="match status" value="1"/>
</dbReference>
<keyword evidence="3" id="KW-1185">Reference proteome</keyword>
<dbReference type="Proteomes" id="UP001596147">
    <property type="component" value="Unassembled WGS sequence"/>
</dbReference>
<feature type="domain" description="NERD" evidence="1">
    <location>
        <begin position="1"/>
        <end position="116"/>
    </location>
</feature>
<dbReference type="EMBL" id="JBHSMC010000014">
    <property type="protein sequence ID" value="MFC5465283.1"/>
    <property type="molecule type" value="Genomic_DNA"/>
</dbReference>
<dbReference type="InterPro" id="IPR011528">
    <property type="entry name" value="NERD"/>
</dbReference>